<dbReference type="InterPro" id="IPR036483">
    <property type="entry name" value="PWI_dom_sf"/>
</dbReference>
<proteinExistence type="predicted"/>
<dbReference type="OrthoDB" id="163257at2759"/>
<organism evidence="4">
    <name type="scientific">Mucor ambiguus</name>
    <dbReference type="NCBI Taxonomy" id="91626"/>
    <lineage>
        <taxon>Eukaryota</taxon>
        <taxon>Fungi</taxon>
        <taxon>Fungi incertae sedis</taxon>
        <taxon>Mucoromycota</taxon>
        <taxon>Mucoromycotina</taxon>
        <taxon>Mucoromycetes</taxon>
        <taxon>Mucorales</taxon>
        <taxon>Mucorineae</taxon>
        <taxon>Mucoraceae</taxon>
        <taxon>Mucor</taxon>
    </lineage>
</organism>
<protein>
    <submittedName>
        <fullName evidence="4">PWI domain-containing protein</fullName>
    </submittedName>
</protein>
<dbReference type="GO" id="GO:0005681">
    <property type="term" value="C:spliceosomal complex"/>
    <property type="evidence" value="ECO:0007669"/>
    <property type="project" value="TreeGrafter"/>
</dbReference>
<dbReference type="SUPFAM" id="SSF101233">
    <property type="entry name" value="PWI domain"/>
    <property type="match status" value="1"/>
</dbReference>
<evidence type="ECO:0000313" key="5">
    <source>
        <dbReference type="Proteomes" id="UP000053815"/>
    </source>
</evidence>
<dbReference type="EMBL" id="DF836545">
    <property type="protein sequence ID" value="GAN09279.1"/>
    <property type="molecule type" value="Genomic_DNA"/>
</dbReference>
<dbReference type="AlphaFoldDB" id="A0A0C9MPB6"/>
<dbReference type="Pfam" id="PF01480">
    <property type="entry name" value="PWI"/>
    <property type="match status" value="1"/>
</dbReference>
<dbReference type="STRING" id="91626.A0A0C9MPB6"/>
<dbReference type="Gene3D" id="1.20.1390.10">
    <property type="entry name" value="PWI domain"/>
    <property type="match status" value="1"/>
</dbReference>
<dbReference type="Proteomes" id="UP000053815">
    <property type="component" value="Unassembled WGS sequence"/>
</dbReference>
<accession>A0A0C9MPB6</accession>
<evidence type="ECO:0000313" key="4">
    <source>
        <dbReference type="EMBL" id="GAN09279.1"/>
    </source>
</evidence>
<feature type="compositionally biased region" description="Acidic residues" evidence="2">
    <location>
        <begin position="232"/>
        <end position="246"/>
    </location>
</feature>
<dbReference type="InterPro" id="IPR002483">
    <property type="entry name" value="PWI_dom"/>
</dbReference>
<feature type="domain" description="PWI" evidence="3">
    <location>
        <begin position="28"/>
        <end position="126"/>
    </location>
</feature>
<dbReference type="SMART" id="SM00311">
    <property type="entry name" value="PWI"/>
    <property type="match status" value="1"/>
</dbReference>
<dbReference type="PANTHER" id="PTHR23148:SF0">
    <property type="entry name" value="SERINE_ARGININE REPETITIVE MATRIX PROTEIN 1"/>
    <property type="match status" value="1"/>
</dbReference>
<dbReference type="GO" id="GO:0003723">
    <property type="term" value="F:RNA binding"/>
    <property type="evidence" value="ECO:0007669"/>
    <property type="project" value="TreeGrafter"/>
</dbReference>
<keyword evidence="5" id="KW-1185">Reference proteome</keyword>
<name>A0A0C9MPB6_9FUNG</name>
<sequence length="258" mass="29404">MGDAGFFKGTSADQDSRFSNKEKKLLKSMSFPSEFDQKVDMKKVNLDVIKPWISNRITELLGFEDEVVIDYTCSLLEEKDQDPKRMQINLTGFLESKTQAFLSELWNLLLSAQNSVGGIPTEFIEQKKQELRRKQTQEDERRNQRDSVMDTIRQKKTEEFDALQEAKKRSSRFVSGALSVMTEVKMTKDTADRLHAADTDPDPDHLHVAADTIIAMIITMAAESVTMTDREAAEEEKEEETVEVEAEVQATDQTSPRQ</sequence>
<dbReference type="PANTHER" id="PTHR23148">
    <property type="entry name" value="SERINE/ARGININE REGULATED NUCLEAR MATRIX PROTEIN"/>
    <property type="match status" value="1"/>
</dbReference>
<evidence type="ECO:0000256" key="2">
    <source>
        <dbReference type="SAM" id="MobiDB-lite"/>
    </source>
</evidence>
<dbReference type="GO" id="GO:0006397">
    <property type="term" value="P:mRNA processing"/>
    <property type="evidence" value="ECO:0007669"/>
    <property type="project" value="UniProtKB-KW"/>
</dbReference>
<dbReference type="PROSITE" id="PS51025">
    <property type="entry name" value="PWI"/>
    <property type="match status" value="1"/>
</dbReference>
<dbReference type="GO" id="GO:0048024">
    <property type="term" value="P:regulation of mRNA splicing, via spliceosome"/>
    <property type="evidence" value="ECO:0007669"/>
    <property type="project" value="TreeGrafter"/>
</dbReference>
<evidence type="ECO:0000256" key="1">
    <source>
        <dbReference type="ARBA" id="ARBA00022664"/>
    </source>
</evidence>
<feature type="region of interest" description="Disordered" evidence="2">
    <location>
        <begin position="128"/>
        <end position="154"/>
    </location>
</feature>
<keyword evidence="1" id="KW-0507">mRNA processing</keyword>
<feature type="region of interest" description="Disordered" evidence="2">
    <location>
        <begin position="226"/>
        <end position="258"/>
    </location>
</feature>
<evidence type="ECO:0000259" key="3">
    <source>
        <dbReference type="PROSITE" id="PS51025"/>
    </source>
</evidence>
<gene>
    <name evidence="4" type="ORF">MAM1_0256d08804</name>
</gene>
<reference evidence="4" key="1">
    <citation type="submission" date="2014-09" db="EMBL/GenBank/DDBJ databases">
        <title>Draft genome sequence of an oleaginous Mucoromycotina fungus Mucor ambiguus NBRC6742.</title>
        <authorList>
            <person name="Takeda I."/>
            <person name="Yamane N."/>
            <person name="Morita T."/>
            <person name="Tamano K."/>
            <person name="Machida M."/>
            <person name="Baker S."/>
            <person name="Koike H."/>
        </authorList>
    </citation>
    <scope>NUCLEOTIDE SEQUENCE</scope>
    <source>
        <strain evidence="4">NBRC 6742</strain>
    </source>
</reference>
<dbReference type="InterPro" id="IPR052225">
    <property type="entry name" value="Ser/Arg_repetitive_matrix"/>
</dbReference>